<organism evidence="1 2">
    <name type="scientific">Cylindrobasidium torrendii FP15055 ss-10</name>
    <dbReference type="NCBI Taxonomy" id="1314674"/>
    <lineage>
        <taxon>Eukaryota</taxon>
        <taxon>Fungi</taxon>
        <taxon>Dikarya</taxon>
        <taxon>Basidiomycota</taxon>
        <taxon>Agaricomycotina</taxon>
        <taxon>Agaricomycetes</taxon>
        <taxon>Agaricomycetidae</taxon>
        <taxon>Agaricales</taxon>
        <taxon>Marasmiineae</taxon>
        <taxon>Physalacriaceae</taxon>
        <taxon>Cylindrobasidium</taxon>
    </lineage>
</organism>
<sequence length="252" mass="28632">MTGRNNILCCPIPECAYHTVPFANYYEKTHHDAEWHYAFYTLCCSMRECAYYTIPFEKAQHDAECHYIQTATLLRDALQEKAHHDAEWHYAFYATGCCCVPDCAKYAIAFADVREKVLHDREWHQMGRYVNFNHGMYTTIATKQLSMGADRSNAPNPMYTLLPIILPSSCSGLMHKSGLAAVYDEVETRSPLPDLNKSLVLRKVYTNSEMELELLIQTASVKVENVVTLAGGTTGWRFVVMDGDKIRGVVKP</sequence>
<dbReference type="AlphaFoldDB" id="A0A0D7BED9"/>
<dbReference type="EMBL" id="KN880500">
    <property type="protein sequence ID" value="KIY68555.1"/>
    <property type="molecule type" value="Genomic_DNA"/>
</dbReference>
<evidence type="ECO:0000313" key="2">
    <source>
        <dbReference type="Proteomes" id="UP000054007"/>
    </source>
</evidence>
<keyword evidence="2" id="KW-1185">Reference proteome</keyword>
<accession>A0A0D7BED9</accession>
<dbReference type="Proteomes" id="UP000054007">
    <property type="component" value="Unassembled WGS sequence"/>
</dbReference>
<protein>
    <submittedName>
        <fullName evidence="1">Uncharacterized protein</fullName>
    </submittedName>
</protein>
<gene>
    <name evidence="1" type="ORF">CYLTODRAFT_410296</name>
</gene>
<evidence type="ECO:0000313" key="1">
    <source>
        <dbReference type="EMBL" id="KIY68555.1"/>
    </source>
</evidence>
<reference evidence="1 2" key="1">
    <citation type="journal article" date="2015" name="Fungal Genet. Biol.">
        <title>Evolution of novel wood decay mechanisms in Agaricales revealed by the genome sequences of Fistulina hepatica and Cylindrobasidium torrendii.</title>
        <authorList>
            <person name="Floudas D."/>
            <person name="Held B.W."/>
            <person name="Riley R."/>
            <person name="Nagy L.G."/>
            <person name="Koehler G."/>
            <person name="Ransdell A.S."/>
            <person name="Younus H."/>
            <person name="Chow J."/>
            <person name="Chiniquy J."/>
            <person name="Lipzen A."/>
            <person name="Tritt A."/>
            <person name="Sun H."/>
            <person name="Haridas S."/>
            <person name="LaButti K."/>
            <person name="Ohm R.A."/>
            <person name="Kues U."/>
            <person name="Blanchette R.A."/>
            <person name="Grigoriev I.V."/>
            <person name="Minto R.E."/>
            <person name="Hibbett D.S."/>
        </authorList>
    </citation>
    <scope>NUCLEOTIDE SEQUENCE [LARGE SCALE GENOMIC DNA]</scope>
    <source>
        <strain evidence="1 2">FP15055 ss-10</strain>
    </source>
</reference>
<proteinExistence type="predicted"/>
<name>A0A0D7BED9_9AGAR</name>